<proteinExistence type="predicted"/>
<evidence type="ECO:0000313" key="1">
    <source>
        <dbReference type="EMBL" id="GBB96392.1"/>
    </source>
</evidence>
<name>A0A2Z6R6A3_9GLOM</name>
<accession>A0A2Z6R6A3</accession>
<comment type="caution">
    <text evidence="1">The sequence shown here is derived from an EMBL/GenBank/DDBJ whole genome shotgun (WGS) entry which is preliminary data.</text>
</comment>
<dbReference type="Proteomes" id="UP000247702">
    <property type="component" value="Unassembled WGS sequence"/>
</dbReference>
<sequence>MNIYNDAVSADIKNVDIVSDHHMLLAKFMRGCIMPHHITIPKITPSSRILYEYEKLTETAKKNMNQLLTQELDIINSQFHLKSLNDEWSNIKMAILNIKNQLIPSKEIKLTTHDDSNSFKNLVLYPIIRYFITLRQKFKKPFGLQHIKKNWYCIVKHITRTLSKGKIDNIYYLGNFRFNKRLKEQYIKEVNELYDIHRESYFSSDLQ</sequence>
<evidence type="ECO:0000313" key="2">
    <source>
        <dbReference type="Proteomes" id="UP000247702"/>
    </source>
</evidence>
<dbReference type="AlphaFoldDB" id="A0A2Z6R6A3"/>
<organism evidence="1 2">
    <name type="scientific">Rhizophagus clarus</name>
    <dbReference type="NCBI Taxonomy" id="94130"/>
    <lineage>
        <taxon>Eukaryota</taxon>
        <taxon>Fungi</taxon>
        <taxon>Fungi incertae sedis</taxon>
        <taxon>Mucoromycota</taxon>
        <taxon>Glomeromycotina</taxon>
        <taxon>Glomeromycetes</taxon>
        <taxon>Glomerales</taxon>
        <taxon>Glomeraceae</taxon>
        <taxon>Rhizophagus</taxon>
    </lineage>
</organism>
<protein>
    <submittedName>
        <fullName evidence="1">Uncharacterized protein</fullName>
    </submittedName>
</protein>
<dbReference type="EMBL" id="BEXD01001936">
    <property type="protein sequence ID" value="GBB96392.1"/>
    <property type="molecule type" value="Genomic_DNA"/>
</dbReference>
<keyword evidence="2" id="KW-1185">Reference proteome</keyword>
<gene>
    <name evidence="1" type="ORF">RclHR1_27400002</name>
</gene>
<dbReference type="STRING" id="94130.A0A2Z6R6A3"/>
<reference evidence="1 2" key="1">
    <citation type="submission" date="2017-11" db="EMBL/GenBank/DDBJ databases">
        <title>The genome of Rhizophagus clarus HR1 reveals common genetic basis of auxotrophy among arbuscular mycorrhizal fungi.</title>
        <authorList>
            <person name="Kobayashi Y."/>
        </authorList>
    </citation>
    <scope>NUCLEOTIDE SEQUENCE [LARGE SCALE GENOMIC DNA]</scope>
    <source>
        <strain evidence="1 2">HR1</strain>
    </source>
</reference>